<evidence type="ECO:0000313" key="7">
    <source>
        <dbReference type="EMBL" id="QDU82973.1"/>
    </source>
</evidence>
<keyword evidence="1 3" id="KW-0560">Oxidoreductase</keyword>
<comment type="similarity">
    <text evidence="3">Belongs to the D-isomer specific 2-hydroxyacid dehydrogenase family.</text>
</comment>
<keyword evidence="2" id="KW-0520">NAD</keyword>
<dbReference type="PANTHER" id="PTHR43333:SF1">
    <property type="entry name" value="D-ISOMER SPECIFIC 2-HYDROXYACID DEHYDROGENASE NAD-BINDING DOMAIN-CONTAINING PROTEIN"/>
    <property type="match status" value="1"/>
</dbReference>
<gene>
    <name evidence="7" type="primary">hprA</name>
    <name evidence="7" type="ORF">Pla163_00680</name>
</gene>
<evidence type="ECO:0000313" key="8">
    <source>
        <dbReference type="Proteomes" id="UP000319342"/>
    </source>
</evidence>
<feature type="chain" id="PRO_5022226292" evidence="4">
    <location>
        <begin position="28"/>
        <end position="375"/>
    </location>
</feature>
<dbReference type="EC" id="1.1.1.29" evidence="7"/>
<dbReference type="Pfam" id="PF00389">
    <property type="entry name" value="2-Hacid_dh"/>
    <property type="match status" value="1"/>
</dbReference>
<dbReference type="InterPro" id="IPR006139">
    <property type="entry name" value="D-isomer_2_OHA_DH_cat_dom"/>
</dbReference>
<keyword evidence="8" id="KW-1185">Reference proteome</keyword>
<dbReference type="PANTHER" id="PTHR43333">
    <property type="entry name" value="2-HACID_DH_C DOMAIN-CONTAINING PROTEIN"/>
    <property type="match status" value="1"/>
</dbReference>
<evidence type="ECO:0000256" key="2">
    <source>
        <dbReference type="ARBA" id="ARBA00023027"/>
    </source>
</evidence>
<dbReference type="InterPro" id="IPR036291">
    <property type="entry name" value="NAD(P)-bd_dom_sf"/>
</dbReference>
<keyword evidence="4" id="KW-0732">Signal</keyword>
<name>A0A518CUS5_9BACT</name>
<dbReference type="GO" id="GO:0008465">
    <property type="term" value="F:hydroxypyruvate reductase (NADH) activity"/>
    <property type="evidence" value="ECO:0007669"/>
    <property type="project" value="UniProtKB-EC"/>
</dbReference>
<dbReference type="SUPFAM" id="SSF52283">
    <property type="entry name" value="Formate/glycerate dehydrogenase catalytic domain-like"/>
    <property type="match status" value="1"/>
</dbReference>
<evidence type="ECO:0000256" key="1">
    <source>
        <dbReference type="ARBA" id="ARBA00023002"/>
    </source>
</evidence>
<proteinExistence type="inferred from homology"/>
<feature type="signal peptide" evidence="4">
    <location>
        <begin position="1"/>
        <end position="27"/>
    </location>
</feature>
<dbReference type="RefSeq" id="WP_145181836.1">
    <property type="nucleotide sequence ID" value="NZ_CP036290.1"/>
</dbReference>
<dbReference type="Pfam" id="PF02826">
    <property type="entry name" value="2-Hacid_dh_C"/>
    <property type="match status" value="1"/>
</dbReference>
<evidence type="ECO:0000259" key="6">
    <source>
        <dbReference type="Pfam" id="PF02826"/>
    </source>
</evidence>
<dbReference type="CDD" id="cd05300">
    <property type="entry name" value="2-Hacid_dh_1"/>
    <property type="match status" value="1"/>
</dbReference>
<dbReference type="PROSITE" id="PS00671">
    <property type="entry name" value="D_2_HYDROXYACID_DH_3"/>
    <property type="match status" value="1"/>
</dbReference>
<sequence precursor="true">MRAPLIAGLFSLVLCVLCACNSTGANGAPVDPNAPAALGSLRHARVAAPDLAKGERLVYFGSSLSDEHVARLERDAPNLELVLGLSREEALARANEAHGVDSFYATPEFVAAAPNLAWVQIKSAGVDRYIDTEHLGHNEALVLTNLRAVSGPIIADHVFALLLAMTRDLPVHLANRATGTWDRAGSGVFEPVGLAGRTLLVVGLGGIGSEVAKRAKGFGMTVLATRRSEAERPDYVDVQGTADRLDDFLPRADVVVLCVPLTDETTGLMNAERFALMPDGAYLVNIARGKVVDTAALMAALDGGRLASAGLDVTDPEPLPADHPLWSYPNVIVTPHTAGRGELTLTRLEIMYSENLRRFAAGEPLYNVIDRDAGY</sequence>
<dbReference type="FunFam" id="3.40.50.720:FF:000363">
    <property type="entry name" value="D-isomer specific 2-hydroxyacid dehydrogenase"/>
    <property type="match status" value="1"/>
</dbReference>
<dbReference type="EMBL" id="CP036290">
    <property type="protein sequence ID" value="QDU82973.1"/>
    <property type="molecule type" value="Genomic_DNA"/>
</dbReference>
<dbReference type="Proteomes" id="UP000319342">
    <property type="component" value="Chromosome"/>
</dbReference>
<dbReference type="OrthoDB" id="277029at2"/>
<dbReference type="Gene3D" id="3.40.50.720">
    <property type="entry name" value="NAD(P)-binding Rossmann-like Domain"/>
    <property type="match status" value="2"/>
</dbReference>
<evidence type="ECO:0000256" key="3">
    <source>
        <dbReference type="RuleBase" id="RU003719"/>
    </source>
</evidence>
<dbReference type="SUPFAM" id="SSF51735">
    <property type="entry name" value="NAD(P)-binding Rossmann-fold domains"/>
    <property type="match status" value="1"/>
</dbReference>
<accession>A0A518CUS5</accession>
<protein>
    <submittedName>
        <fullName evidence="7">Glycerate dehydrogenase</fullName>
        <ecNumber evidence="7">1.1.1.29</ecNumber>
    </submittedName>
</protein>
<dbReference type="GO" id="GO:0051287">
    <property type="term" value="F:NAD binding"/>
    <property type="evidence" value="ECO:0007669"/>
    <property type="project" value="InterPro"/>
</dbReference>
<dbReference type="AlphaFoldDB" id="A0A518CUS5"/>
<evidence type="ECO:0000259" key="5">
    <source>
        <dbReference type="Pfam" id="PF00389"/>
    </source>
</evidence>
<feature type="domain" description="D-isomer specific 2-hydroxyacid dehydrogenase NAD-binding" evidence="6">
    <location>
        <begin position="159"/>
        <end position="338"/>
    </location>
</feature>
<organism evidence="7 8">
    <name type="scientific">Rohdeia mirabilis</name>
    <dbReference type="NCBI Taxonomy" id="2528008"/>
    <lineage>
        <taxon>Bacteria</taxon>
        <taxon>Pseudomonadati</taxon>
        <taxon>Planctomycetota</taxon>
        <taxon>Planctomycetia</taxon>
        <taxon>Planctomycetia incertae sedis</taxon>
        <taxon>Rohdeia</taxon>
    </lineage>
</organism>
<evidence type="ECO:0000256" key="4">
    <source>
        <dbReference type="SAM" id="SignalP"/>
    </source>
</evidence>
<feature type="domain" description="D-isomer specific 2-hydroxyacid dehydrogenase catalytic" evidence="5">
    <location>
        <begin position="62"/>
        <end position="369"/>
    </location>
</feature>
<dbReference type="PROSITE" id="PS51257">
    <property type="entry name" value="PROKAR_LIPOPROTEIN"/>
    <property type="match status" value="1"/>
</dbReference>
<dbReference type="InterPro" id="IPR006140">
    <property type="entry name" value="D-isomer_DH_NAD-bd"/>
</dbReference>
<dbReference type="InterPro" id="IPR029753">
    <property type="entry name" value="D-isomer_DH_CS"/>
</dbReference>
<reference evidence="7 8" key="1">
    <citation type="submission" date="2019-02" db="EMBL/GenBank/DDBJ databases">
        <title>Deep-cultivation of Planctomycetes and their phenomic and genomic characterization uncovers novel biology.</title>
        <authorList>
            <person name="Wiegand S."/>
            <person name="Jogler M."/>
            <person name="Boedeker C."/>
            <person name="Pinto D."/>
            <person name="Vollmers J."/>
            <person name="Rivas-Marin E."/>
            <person name="Kohn T."/>
            <person name="Peeters S.H."/>
            <person name="Heuer A."/>
            <person name="Rast P."/>
            <person name="Oberbeckmann S."/>
            <person name="Bunk B."/>
            <person name="Jeske O."/>
            <person name="Meyerdierks A."/>
            <person name="Storesund J.E."/>
            <person name="Kallscheuer N."/>
            <person name="Luecker S."/>
            <person name="Lage O.M."/>
            <person name="Pohl T."/>
            <person name="Merkel B.J."/>
            <person name="Hornburger P."/>
            <person name="Mueller R.-W."/>
            <person name="Bruemmer F."/>
            <person name="Labrenz M."/>
            <person name="Spormann A.M."/>
            <person name="Op den Camp H."/>
            <person name="Overmann J."/>
            <person name="Amann R."/>
            <person name="Jetten M.S.M."/>
            <person name="Mascher T."/>
            <person name="Medema M.H."/>
            <person name="Devos D.P."/>
            <person name="Kaster A.-K."/>
            <person name="Ovreas L."/>
            <person name="Rohde M."/>
            <person name="Galperin M.Y."/>
            <person name="Jogler C."/>
        </authorList>
    </citation>
    <scope>NUCLEOTIDE SEQUENCE [LARGE SCALE GENOMIC DNA]</scope>
    <source>
        <strain evidence="7 8">Pla163</strain>
    </source>
</reference>